<accession>A0A0R3PZH4</accession>
<organism evidence="4">
    <name type="scientific">Angiostrongylus costaricensis</name>
    <name type="common">Nematode worm</name>
    <dbReference type="NCBI Taxonomy" id="334426"/>
    <lineage>
        <taxon>Eukaryota</taxon>
        <taxon>Metazoa</taxon>
        <taxon>Ecdysozoa</taxon>
        <taxon>Nematoda</taxon>
        <taxon>Chromadorea</taxon>
        <taxon>Rhabditida</taxon>
        <taxon>Rhabditina</taxon>
        <taxon>Rhabditomorpha</taxon>
        <taxon>Strongyloidea</taxon>
        <taxon>Metastrongylidae</taxon>
        <taxon>Angiostrongylus</taxon>
    </lineage>
</organism>
<proteinExistence type="predicted"/>
<dbReference type="EMBL" id="UYYA01004846">
    <property type="protein sequence ID" value="VDM63550.1"/>
    <property type="molecule type" value="Genomic_DNA"/>
</dbReference>
<feature type="compositionally biased region" description="Polar residues" evidence="1">
    <location>
        <begin position="63"/>
        <end position="73"/>
    </location>
</feature>
<name>A0A0R3PZH4_ANGCS</name>
<evidence type="ECO:0000313" key="2">
    <source>
        <dbReference type="EMBL" id="VDM63550.1"/>
    </source>
</evidence>
<keyword evidence="3" id="KW-1185">Reference proteome</keyword>
<sequence>MTNRKCSVIEAWLAKFYREDYTFFKDITAGFEANFRPRHGFVEGRIETYGLEWDEQGERPSELETSSKAMHGN</sequence>
<dbReference type="OMA" id="CHHRQSE"/>
<dbReference type="AlphaFoldDB" id="A0A0R3PZH4"/>
<evidence type="ECO:0000256" key="1">
    <source>
        <dbReference type="SAM" id="MobiDB-lite"/>
    </source>
</evidence>
<dbReference type="Proteomes" id="UP000267027">
    <property type="component" value="Unassembled WGS sequence"/>
</dbReference>
<feature type="region of interest" description="Disordered" evidence="1">
    <location>
        <begin position="53"/>
        <end position="73"/>
    </location>
</feature>
<evidence type="ECO:0000313" key="4">
    <source>
        <dbReference type="WBParaSite" id="ACOC_0001196401-mRNA-1"/>
    </source>
</evidence>
<reference evidence="4" key="1">
    <citation type="submission" date="2017-02" db="UniProtKB">
        <authorList>
            <consortium name="WormBaseParasite"/>
        </authorList>
    </citation>
    <scope>IDENTIFICATION</scope>
</reference>
<gene>
    <name evidence="2" type="ORF">ACOC_LOCUS11965</name>
</gene>
<dbReference type="OrthoDB" id="407509at2759"/>
<evidence type="ECO:0000313" key="3">
    <source>
        <dbReference type="Proteomes" id="UP000267027"/>
    </source>
</evidence>
<reference evidence="2 3" key="2">
    <citation type="submission" date="2018-11" db="EMBL/GenBank/DDBJ databases">
        <authorList>
            <consortium name="Pathogen Informatics"/>
        </authorList>
    </citation>
    <scope>NUCLEOTIDE SEQUENCE [LARGE SCALE GENOMIC DNA]</scope>
    <source>
        <strain evidence="2 3">Costa Rica</strain>
    </source>
</reference>
<protein>
    <submittedName>
        <fullName evidence="4">SnoaL-like domain-containing protein</fullName>
    </submittedName>
</protein>
<dbReference type="WBParaSite" id="ACOC_0001196401-mRNA-1">
    <property type="protein sequence ID" value="ACOC_0001196401-mRNA-1"/>
    <property type="gene ID" value="ACOC_0001196401"/>
</dbReference>